<evidence type="ECO:0000313" key="3">
    <source>
        <dbReference type="Proteomes" id="UP000249451"/>
    </source>
</evidence>
<keyword evidence="1" id="KW-0812">Transmembrane</keyword>
<gene>
    <name evidence="2" type="ORF">DI609_05270</name>
</gene>
<sequence length="252" mass="28807">MEQSFAVTLLLSPVTWIMVLIAWCLVFLRTSKIPPTYNEFDKNRNRIGDFLKKGNSRDSEAEKRVRPTLERAGYSLMPMHTGLVVGAHFGEEGAPVRPLTPDMIIYAHHGKPCKIIVEYDGAKYHGFDQRGNPDLAEMCKDAERNQRFAEAGYTVVRIRGGQKYFDHAPNLDGTLEPARYAILTPGNDVCLTEDFEDDKHRSQVLDAVRNAQYHPAKYWDELVRGLYPYVERQNKVKAAEREMEAKLRAQGY</sequence>
<evidence type="ECO:0000313" key="2">
    <source>
        <dbReference type="EMBL" id="PZP00996.1"/>
    </source>
</evidence>
<evidence type="ECO:0000256" key="1">
    <source>
        <dbReference type="SAM" id="Phobius"/>
    </source>
</evidence>
<protein>
    <submittedName>
        <fullName evidence="2">Uncharacterized protein</fullName>
    </submittedName>
</protein>
<dbReference type="AlphaFoldDB" id="A0A2W5D167"/>
<dbReference type="Gene3D" id="3.40.960.10">
    <property type="entry name" value="VSR Endonuclease"/>
    <property type="match status" value="1"/>
</dbReference>
<comment type="caution">
    <text evidence="2">The sequence shown here is derived from an EMBL/GenBank/DDBJ whole genome shotgun (WGS) entry which is preliminary data.</text>
</comment>
<dbReference type="Proteomes" id="UP000249451">
    <property type="component" value="Unassembled WGS sequence"/>
</dbReference>
<organism evidence="2 3">
    <name type="scientific">Corynebacterium urealyticum</name>
    <dbReference type="NCBI Taxonomy" id="43771"/>
    <lineage>
        <taxon>Bacteria</taxon>
        <taxon>Bacillati</taxon>
        <taxon>Actinomycetota</taxon>
        <taxon>Actinomycetes</taxon>
        <taxon>Mycobacteriales</taxon>
        <taxon>Corynebacteriaceae</taxon>
        <taxon>Corynebacterium</taxon>
    </lineage>
</organism>
<reference evidence="2 3" key="1">
    <citation type="submission" date="2017-11" db="EMBL/GenBank/DDBJ databases">
        <title>Infants hospitalized years apart are colonized by the same room-sourced microbial strains.</title>
        <authorList>
            <person name="Brooks B."/>
            <person name="Olm M.R."/>
            <person name="Firek B.A."/>
            <person name="Baker R."/>
            <person name="Thomas B.C."/>
            <person name="Morowitz M.J."/>
            <person name="Banfield J.F."/>
        </authorList>
    </citation>
    <scope>NUCLEOTIDE SEQUENCE [LARGE SCALE GENOMIC DNA]</scope>
    <source>
        <strain evidence="2">S2_012_000_R3_87</strain>
    </source>
</reference>
<feature type="transmembrane region" description="Helical" evidence="1">
    <location>
        <begin position="6"/>
        <end position="28"/>
    </location>
</feature>
<keyword evidence="1" id="KW-0472">Membrane</keyword>
<accession>A0A2W5D167</accession>
<keyword evidence="1" id="KW-1133">Transmembrane helix</keyword>
<dbReference type="EMBL" id="QFNY01000100">
    <property type="protein sequence ID" value="PZP00996.1"/>
    <property type="molecule type" value="Genomic_DNA"/>
</dbReference>
<proteinExistence type="predicted"/>
<name>A0A2W5D167_9CORY</name>